<sequence>MWCVKQADVTSKVVTHTHSCVDDTSRVDKQTDSTSEQSLNITIITMKCLPL</sequence>
<dbReference type="AlphaFoldDB" id="A0A0B6ZR86"/>
<accession>A0A0B6ZR86</accession>
<proteinExistence type="predicted"/>
<evidence type="ECO:0000313" key="1">
    <source>
        <dbReference type="EMBL" id="CEK71159.1"/>
    </source>
</evidence>
<dbReference type="EMBL" id="HACG01024294">
    <property type="protein sequence ID" value="CEK71159.1"/>
    <property type="molecule type" value="Transcribed_RNA"/>
</dbReference>
<organism evidence="1">
    <name type="scientific">Arion vulgaris</name>
    <dbReference type="NCBI Taxonomy" id="1028688"/>
    <lineage>
        <taxon>Eukaryota</taxon>
        <taxon>Metazoa</taxon>
        <taxon>Spiralia</taxon>
        <taxon>Lophotrochozoa</taxon>
        <taxon>Mollusca</taxon>
        <taxon>Gastropoda</taxon>
        <taxon>Heterobranchia</taxon>
        <taxon>Euthyneura</taxon>
        <taxon>Panpulmonata</taxon>
        <taxon>Eupulmonata</taxon>
        <taxon>Stylommatophora</taxon>
        <taxon>Helicina</taxon>
        <taxon>Arionoidea</taxon>
        <taxon>Arionidae</taxon>
        <taxon>Arion</taxon>
    </lineage>
</organism>
<name>A0A0B6ZR86_9EUPU</name>
<gene>
    <name evidence="1" type="primary">ORF77170</name>
</gene>
<reference evidence="1" key="1">
    <citation type="submission" date="2014-12" db="EMBL/GenBank/DDBJ databases">
        <title>Insight into the proteome of Arion vulgaris.</title>
        <authorList>
            <person name="Aradska J."/>
            <person name="Bulat T."/>
            <person name="Smidak R."/>
            <person name="Sarate P."/>
            <person name="Gangsoo J."/>
            <person name="Sialana F."/>
            <person name="Bilban M."/>
            <person name="Lubec G."/>
        </authorList>
    </citation>
    <scope>NUCLEOTIDE SEQUENCE</scope>
    <source>
        <tissue evidence="1">Skin</tissue>
    </source>
</reference>
<protein>
    <submittedName>
        <fullName evidence="1">Uncharacterized protein</fullName>
    </submittedName>
</protein>